<reference evidence="1" key="1">
    <citation type="submission" date="2019-10" db="EMBL/GenBank/DDBJ databases">
        <authorList>
            <consortium name="DOE Joint Genome Institute"/>
            <person name="Kuo A."/>
            <person name="Miyauchi S."/>
            <person name="Kiss E."/>
            <person name="Drula E."/>
            <person name="Kohler A."/>
            <person name="Sanchez-Garcia M."/>
            <person name="Andreopoulos B."/>
            <person name="Barry K.W."/>
            <person name="Bonito G."/>
            <person name="Buee M."/>
            <person name="Carver A."/>
            <person name="Chen C."/>
            <person name="Cichocki N."/>
            <person name="Clum A."/>
            <person name="Culley D."/>
            <person name="Crous P.W."/>
            <person name="Fauchery L."/>
            <person name="Girlanda M."/>
            <person name="Hayes R."/>
            <person name="Keri Z."/>
            <person name="Labutti K."/>
            <person name="Lipzen A."/>
            <person name="Lombard V."/>
            <person name="Magnuson J."/>
            <person name="Maillard F."/>
            <person name="Morin E."/>
            <person name="Murat C."/>
            <person name="Nolan M."/>
            <person name="Ohm R."/>
            <person name="Pangilinan J."/>
            <person name="Pereira M."/>
            <person name="Perotto S."/>
            <person name="Peter M."/>
            <person name="Riley R."/>
            <person name="Sitrit Y."/>
            <person name="Stielow B."/>
            <person name="Szollosi G."/>
            <person name="Zifcakova L."/>
            <person name="Stursova M."/>
            <person name="Spatafora J.W."/>
            <person name="Tedersoo L."/>
            <person name="Vaario L.-M."/>
            <person name="Yamada A."/>
            <person name="Yan M."/>
            <person name="Wang P."/>
            <person name="Xu J."/>
            <person name="Bruns T."/>
            <person name="Baldrian P."/>
            <person name="Vilgalys R."/>
            <person name="Henrissat B."/>
            <person name="Grigoriev I.V."/>
            <person name="Hibbett D."/>
            <person name="Nagy L.G."/>
            <person name="Martin F.M."/>
        </authorList>
    </citation>
    <scope>NUCLEOTIDE SEQUENCE</scope>
    <source>
        <strain evidence="1">P2</strain>
    </source>
</reference>
<evidence type="ECO:0000313" key="1">
    <source>
        <dbReference type="EMBL" id="KAF9642547.1"/>
    </source>
</evidence>
<dbReference type="Proteomes" id="UP000886501">
    <property type="component" value="Unassembled WGS sequence"/>
</dbReference>
<protein>
    <submittedName>
        <fullName evidence="1">Uncharacterized protein</fullName>
    </submittedName>
</protein>
<organism evidence="1 2">
    <name type="scientific">Thelephora ganbajun</name>
    <name type="common">Ganba fungus</name>
    <dbReference type="NCBI Taxonomy" id="370292"/>
    <lineage>
        <taxon>Eukaryota</taxon>
        <taxon>Fungi</taxon>
        <taxon>Dikarya</taxon>
        <taxon>Basidiomycota</taxon>
        <taxon>Agaricomycotina</taxon>
        <taxon>Agaricomycetes</taxon>
        <taxon>Thelephorales</taxon>
        <taxon>Thelephoraceae</taxon>
        <taxon>Thelephora</taxon>
    </lineage>
</organism>
<gene>
    <name evidence="1" type="ORF">BDM02DRAFT_3193039</name>
</gene>
<reference evidence="1" key="2">
    <citation type="journal article" date="2020" name="Nat. Commun.">
        <title>Large-scale genome sequencing of mycorrhizal fungi provides insights into the early evolution of symbiotic traits.</title>
        <authorList>
            <person name="Miyauchi S."/>
            <person name="Kiss E."/>
            <person name="Kuo A."/>
            <person name="Drula E."/>
            <person name="Kohler A."/>
            <person name="Sanchez-Garcia M."/>
            <person name="Morin E."/>
            <person name="Andreopoulos B."/>
            <person name="Barry K.W."/>
            <person name="Bonito G."/>
            <person name="Buee M."/>
            <person name="Carver A."/>
            <person name="Chen C."/>
            <person name="Cichocki N."/>
            <person name="Clum A."/>
            <person name="Culley D."/>
            <person name="Crous P.W."/>
            <person name="Fauchery L."/>
            <person name="Girlanda M."/>
            <person name="Hayes R.D."/>
            <person name="Keri Z."/>
            <person name="LaButti K."/>
            <person name="Lipzen A."/>
            <person name="Lombard V."/>
            <person name="Magnuson J."/>
            <person name="Maillard F."/>
            <person name="Murat C."/>
            <person name="Nolan M."/>
            <person name="Ohm R.A."/>
            <person name="Pangilinan J."/>
            <person name="Pereira M.F."/>
            <person name="Perotto S."/>
            <person name="Peter M."/>
            <person name="Pfister S."/>
            <person name="Riley R."/>
            <person name="Sitrit Y."/>
            <person name="Stielow J.B."/>
            <person name="Szollosi G."/>
            <person name="Zifcakova L."/>
            <person name="Stursova M."/>
            <person name="Spatafora J.W."/>
            <person name="Tedersoo L."/>
            <person name="Vaario L.M."/>
            <person name="Yamada A."/>
            <person name="Yan M."/>
            <person name="Wang P."/>
            <person name="Xu J."/>
            <person name="Bruns T."/>
            <person name="Baldrian P."/>
            <person name="Vilgalys R."/>
            <person name="Dunand C."/>
            <person name="Henrissat B."/>
            <person name="Grigoriev I.V."/>
            <person name="Hibbett D."/>
            <person name="Nagy L.G."/>
            <person name="Martin F.M."/>
        </authorList>
    </citation>
    <scope>NUCLEOTIDE SEQUENCE</scope>
    <source>
        <strain evidence="1">P2</strain>
    </source>
</reference>
<comment type="caution">
    <text evidence="1">The sequence shown here is derived from an EMBL/GenBank/DDBJ whole genome shotgun (WGS) entry which is preliminary data.</text>
</comment>
<keyword evidence="2" id="KW-1185">Reference proteome</keyword>
<name>A0ACB6YZ66_THEGA</name>
<dbReference type="EMBL" id="MU118426">
    <property type="protein sequence ID" value="KAF9642547.1"/>
    <property type="molecule type" value="Genomic_DNA"/>
</dbReference>
<proteinExistence type="predicted"/>
<accession>A0ACB6YZ66</accession>
<sequence length="486" mass="54679">MEETICSLETIVHRLKHSHESLRIYMEMELANRDLTIGVLRACVNALAPMEVDLTTKEYISAPTSPSNRNTSTTNILIRIETPDLIIPEGVLIPIEDDDEEEGEVSEDIPDESEAPEPLGIHLLPYTFNWQDEAAQGWEEYYCQYVPPPLYEDMFPDVVRADNARYLARANTAKNSNEDFSDLGINNFVLSHKVTTHRKLEHLQGNVFNKSLLERGMYHVMEGIKVYNGPLEVSMGYTSSVGVMLAEEIAFTNDLVGAISMLTQSFKERIGNLVSNVEGLECMVQHLKRSHEALKIHTELELSAQDLTIGVLWAQLNAVAPMEVDLVPNEEEEEISPPVTNNTSTTNLSGEVWIRIETPDLSVSFDQGEVLSRSEVPVGVLIPIEDVIEEEIPEPVGIHLPTHSFNWQDEAAQCQEAYYSQQREEEDRARLEPEYVPPPMYDNLFPDMIRADQVQYSAWYLDGRLMGKRGPLDGPVAGPSGVPRDD</sequence>
<evidence type="ECO:0000313" key="2">
    <source>
        <dbReference type="Proteomes" id="UP000886501"/>
    </source>
</evidence>